<evidence type="ECO:0000313" key="4">
    <source>
        <dbReference type="Proteomes" id="UP000663855"/>
    </source>
</evidence>
<name>A0A815Y4E8_9BILA</name>
<feature type="domain" description="F-box" evidence="1">
    <location>
        <begin position="308"/>
        <end position="363"/>
    </location>
</feature>
<dbReference type="EMBL" id="CAJNOV010014994">
    <property type="protein sequence ID" value="CAF1565454.1"/>
    <property type="molecule type" value="Genomic_DNA"/>
</dbReference>
<proteinExistence type="predicted"/>
<dbReference type="Proteomes" id="UP000663856">
    <property type="component" value="Unassembled WGS sequence"/>
</dbReference>
<dbReference type="InterPro" id="IPR036034">
    <property type="entry name" value="PDZ_sf"/>
</dbReference>
<accession>A0A815Y4E8</accession>
<dbReference type="Gene3D" id="2.30.42.10">
    <property type="match status" value="1"/>
</dbReference>
<organism evidence="2 4">
    <name type="scientific">Rotaria magnacalcarata</name>
    <dbReference type="NCBI Taxonomy" id="392030"/>
    <lineage>
        <taxon>Eukaryota</taxon>
        <taxon>Metazoa</taxon>
        <taxon>Spiralia</taxon>
        <taxon>Gnathifera</taxon>
        <taxon>Rotifera</taxon>
        <taxon>Eurotatoria</taxon>
        <taxon>Bdelloidea</taxon>
        <taxon>Philodinida</taxon>
        <taxon>Philodinidae</taxon>
        <taxon>Rotaria</taxon>
    </lineage>
</organism>
<reference evidence="2" key="1">
    <citation type="submission" date="2021-02" db="EMBL/GenBank/DDBJ databases">
        <authorList>
            <person name="Nowell W R."/>
        </authorList>
    </citation>
    <scope>NUCLEOTIDE SEQUENCE</scope>
</reference>
<dbReference type="AlphaFoldDB" id="A0A815Y4E8"/>
<comment type="caution">
    <text evidence="2">The sequence shown here is derived from an EMBL/GenBank/DDBJ whole genome shotgun (WGS) entry which is preliminary data.</text>
</comment>
<dbReference type="PROSITE" id="PS50181">
    <property type="entry name" value="FBOX"/>
    <property type="match status" value="1"/>
</dbReference>
<evidence type="ECO:0000313" key="3">
    <source>
        <dbReference type="EMBL" id="CAF2073027.1"/>
    </source>
</evidence>
<evidence type="ECO:0000313" key="2">
    <source>
        <dbReference type="EMBL" id="CAF1565454.1"/>
    </source>
</evidence>
<dbReference type="EMBL" id="CAJNRF010005681">
    <property type="protein sequence ID" value="CAF2073027.1"/>
    <property type="molecule type" value="Genomic_DNA"/>
</dbReference>
<evidence type="ECO:0000259" key="1">
    <source>
        <dbReference type="PROSITE" id="PS50181"/>
    </source>
</evidence>
<gene>
    <name evidence="2" type="ORF">CJN711_LOCUS31491</name>
    <name evidence="3" type="ORF">WKI299_LOCUS14534</name>
</gene>
<dbReference type="InterPro" id="IPR001810">
    <property type="entry name" value="F-box_dom"/>
</dbReference>
<protein>
    <recommendedName>
        <fullName evidence="1">F-box domain-containing protein</fullName>
    </recommendedName>
</protein>
<dbReference type="Proteomes" id="UP000663855">
    <property type="component" value="Unassembled WGS sequence"/>
</dbReference>
<sequence>MADCYGKFRASLKSNESKPKIGLTKQTWLDTPFIIRGKYEGIPVWYYILVSFDKIKHIKSQPIGKTLNSIEFGNIIQYRDDQQRICSMFGWGINPSKSLKTWFEQNYDDGTIDETINIKYEKDDIRLCTIQHLRFDELIGINQFYHKKDHFHYIRLSTDSQTSLAYRSGMRNFDRLISFNGINIEQETPEKIAERFKKECYRPIQILVCSPATYQHYKLNNINIHANLSTVQFLEPAFDLSLSNLEISTPLNISMREKFVVVQTETNNFICTVTESSDLRHVNDIYLIKNQGKFHREQIKFKGQLFEITRFEDLPNEIIFDILNYLTLEHTHCSFIDLNSRLSSLIRSSNNLTLIFDEKLDRLLMESYKFQLVHLIIDTSNECDLAQFFNLHSLIIYNRNLNHITQIRPKTLPNLVNLLFLLKSDFKVPVELIDDIFSNRFPYIRYVNLGHIDKPFIKSWSITYSLEILFIRCDQLMIIENILEASPNLKHFQIHILNNFNNIHICSSSFKHQLKRFTLWSGDIELKLNQIDALLTYIPYVTHLYVQTTCQIPFIEIAKNIIYRLHFLSQFDCFIKEILTKNERISDLDDIHKISSLFHRIECVVENDKFRIFATE</sequence>
<dbReference type="SUPFAM" id="SSF50156">
    <property type="entry name" value="PDZ domain-like"/>
    <property type="match status" value="1"/>
</dbReference>